<proteinExistence type="predicted"/>
<feature type="compositionally biased region" description="Pro residues" evidence="1">
    <location>
        <begin position="42"/>
        <end position="59"/>
    </location>
</feature>
<dbReference type="OrthoDB" id="6107953at2759"/>
<name>A0A482XAS7_LAOST</name>
<accession>A0A482XAS7</accession>
<dbReference type="Proteomes" id="UP000291343">
    <property type="component" value="Unassembled WGS sequence"/>
</dbReference>
<comment type="caution">
    <text evidence="2">The sequence shown here is derived from an EMBL/GenBank/DDBJ whole genome shotgun (WGS) entry which is preliminary data.</text>
</comment>
<dbReference type="AlphaFoldDB" id="A0A482XAS7"/>
<keyword evidence="3" id="KW-1185">Reference proteome</keyword>
<evidence type="ECO:0000256" key="1">
    <source>
        <dbReference type="SAM" id="MobiDB-lite"/>
    </source>
</evidence>
<evidence type="ECO:0000313" key="2">
    <source>
        <dbReference type="EMBL" id="RZF42789.1"/>
    </source>
</evidence>
<reference evidence="2 3" key="1">
    <citation type="journal article" date="2017" name="Gigascience">
        <title>Genome sequence of the small brown planthopper, Laodelphax striatellus.</title>
        <authorList>
            <person name="Zhu J."/>
            <person name="Jiang F."/>
            <person name="Wang X."/>
            <person name="Yang P."/>
            <person name="Bao Y."/>
            <person name="Zhao W."/>
            <person name="Wang W."/>
            <person name="Lu H."/>
            <person name="Wang Q."/>
            <person name="Cui N."/>
            <person name="Li J."/>
            <person name="Chen X."/>
            <person name="Luo L."/>
            <person name="Yu J."/>
            <person name="Kang L."/>
            <person name="Cui F."/>
        </authorList>
    </citation>
    <scope>NUCLEOTIDE SEQUENCE [LARGE SCALE GENOMIC DNA]</scope>
    <source>
        <strain evidence="2">Lst14</strain>
    </source>
</reference>
<protein>
    <submittedName>
        <fullName evidence="2">Uncharacterized protein</fullName>
    </submittedName>
</protein>
<gene>
    <name evidence="2" type="ORF">LSTR_LSTR015780</name>
</gene>
<dbReference type="EMBL" id="QKKF02014168">
    <property type="protein sequence ID" value="RZF42789.1"/>
    <property type="molecule type" value="Genomic_DNA"/>
</dbReference>
<organism evidence="2 3">
    <name type="scientific">Laodelphax striatellus</name>
    <name type="common">Small brown planthopper</name>
    <name type="synonym">Delphax striatella</name>
    <dbReference type="NCBI Taxonomy" id="195883"/>
    <lineage>
        <taxon>Eukaryota</taxon>
        <taxon>Metazoa</taxon>
        <taxon>Ecdysozoa</taxon>
        <taxon>Arthropoda</taxon>
        <taxon>Hexapoda</taxon>
        <taxon>Insecta</taxon>
        <taxon>Pterygota</taxon>
        <taxon>Neoptera</taxon>
        <taxon>Paraneoptera</taxon>
        <taxon>Hemiptera</taxon>
        <taxon>Auchenorrhyncha</taxon>
        <taxon>Fulgoroidea</taxon>
        <taxon>Delphacidae</taxon>
        <taxon>Criomorphinae</taxon>
        <taxon>Laodelphax</taxon>
    </lineage>
</organism>
<feature type="region of interest" description="Disordered" evidence="1">
    <location>
        <begin position="1"/>
        <end position="59"/>
    </location>
</feature>
<sequence>MMTKDKKPFTYTPGGLDLSEIRSPRMARRINRNAQAEDAADPPRPAAQPRPLSMPPQPMAVPVYKVSVFQY</sequence>
<evidence type="ECO:0000313" key="3">
    <source>
        <dbReference type="Proteomes" id="UP000291343"/>
    </source>
</evidence>
<dbReference type="InParanoid" id="A0A482XAS7"/>